<dbReference type="EMBL" id="CP025198">
    <property type="protein sequence ID" value="AXE39351.1"/>
    <property type="molecule type" value="Genomic_DNA"/>
</dbReference>
<feature type="chain" id="PRO_5038687501" evidence="1">
    <location>
        <begin position="28"/>
        <end position="155"/>
    </location>
</feature>
<dbReference type="Proteomes" id="UP000251995">
    <property type="component" value="Chromosome"/>
</dbReference>
<dbReference type="RefSeq" id="WP_147243195.1">
    <property type="nucleotide sequence ID" value="NZ_CP025198.1"/>
</dbReference>
<evidence type="ECO:0000313" key="2">
    <source>
        <dbReference type="EMBL" id="AXE39351.1"/>
    </source>
</evidence>
<evidence type="ECO:0000256" key="1">
    <source>
        <dbReference type="SAM" id="SignalP"/>
    </source>
</evidence>
<protein>
    <submittedName>
        <fullName evidence="2">Uncharacterized protein</fullName>
    </submittedName>
</protein>
<feature type="signal peptide" evidence="1">
    <location>
        <begin position="1"/>
        <end position="27"/>
    </location>
</feature>
<dbReference type="AlphaFoldDB" id="A0A344UVQ3"/>
<dbReference type="KEGG" id="acij:JS278_02199"/>
<gene>
    <name evidence="2" type="ORF">JS278_02199</name>
</gene>
<organism evidence="2 3">
    <name type="scientific">Acidipropionibacterium virtanenii</name>
    <dbReference type="NCBI Taxonomy" id="2057246"/>
    <lineage>
        <taxon>Bacteria</taxon>
        <taxon>Bacillati</taxon>
        <taxon>Actinomycetota</taxon>
        <taxon>Actinomycetes</taxon>
        <taxon>Propionibacteriales</taxon>
        <taxon>Propionibacteriaceae</taxon>
        <taxon>Acidipropionibacterium</taxon>
    </lineage>
</organism>
<accession>A0A344UVQ3</accession>
<reference evidence="2 3" key="1">
    <citation type="submission" date="2017-12" db="EMBL/GenBank/DDBJ databases">
        <title>The whole genome sequence of the Acidipropionibacterium virtanenii sp. nov. type strain JS278.</title>
        <authorList>
            <person name="Laine P."/>
            <person name="Deptula P."/>
            <person name="Varmanen P."/>
            <person name="Auvinen P."/>
        </authorList>
    </citation>
    <scope>NUCLEOTIDE SEQUENCE [LARGE SCALE GENOMIC DNA]</scope>
    <source>
        <strain evidence="2 3">JS278</strain>
    </source>
</reference>
<evidence type="ECO:0000313" key="3">
    <source>
        <dbReference type="Proteomes" id="UP000251995"/>
    </source>
</evidence>
<keyword evidence="3" id="KW-1185">Reference proteome</keyword>
<proteinExistence type="predicted"/>
<keyword evidence="1" id="KW-0732">Signal</keyword>
<name>A0A344UVQ3_9ACTN</name>
<sequence length="155" mass="16505">MDYPRRVFISGSLALAMMGIASPLAGATPIERARQGTFRIVAYSEQKPIVEKVGPTVAAAGERRVTLGSWTLTVAQTKQLANNMKTLSSSKVTVFLAAVGLKAPFAALAAALTVNATVRNDVIYAGSHGKRVRITITDSANHHTSYSTQVTYKVI</sequence>
<dbReference type="OrthoDB" id="9554136at2"/>